<feature type="compositionally biased region" description="Acidic residues" evidence="1">
    <location>
        <begin position="140"/>
        <end position="149"/>
    </location>
</feature>
<evidence type="ECO:0000256" key="1">
    <source>
        <dbReference type="SAM" id="MobiDB-lite"/>
    </source>
</evidence>
<dbReference type="AlphaFoldDB" id="A0A9Q3BPD4"/>
<feature type="compositionally biased region" description="Basic and acidic residues" evidence="1">
    <location>
        <begin position="120"/>
        <end position="139"/>
    </location>
</feature>
<name>A0A9Q3BPD4_9BASI</name>
<evidence type="ECO:0000313" key="2">
    <source>
        <dbReference type="EMBL" id="MBW0468542.1"/>
    </source>
</evidence>
<keyword evidence="3" id="KW-1185">Reference proteome</keyword>
<reference evidence="2" key="1">
    <citation type="submission" date="2021-03" db="EMBL/GenBank/DDBJ databases">
        <title>Draft genome sequence of rust myrtle Austropuccinia psidii MF-1, a brazilian biotype.</title>
        <authorList>
            <person name="Quecine M.C."/>
            <person name="Pachon D.M.R."/>
            <person name="Bonatelli M.L."/>
            <person name="Correr F.H."/>
            <person name="Franceschini L.M."/>
            <person name="Leite T.F."/>
            <person name="Margarido G.R.A."/>
            <person name="Almeida C.A."/>
            <person name="Ferrarezi J.A."/>
            <person name="Labate C.A."/>
        </authorList>
    </citation>
    <scope>NUCLEOTIDE SEQUENCE</scope>
    <source>
        <strain evidence="2">MF-1</strain>
    </source>
</reference>
<comment type="caution">
    <text evidence="2">The sequence shown here is derived from an EMBL/GenBank/DDBJ whole genome shotgun (WGS) entry which is preliminary data.</text>
</comment>
<accession>A0A9Q3BPD4</accession>
<feature type="region of interest" description="Disordered" evidence="1">
    <location>
        <begin position="117"/>
        <end position="157"/>
    </location>
</feature>
<gene>
    <name evidence="2" type="ORF">O181_008257</name>
</gene>
<dbReference type="Proteomes" id="UP000765509">
    <property type="component" value="Unassembled WGS sequence"/>
</dbReference>
<proteinExistence type="predicted"/>
<dbReference type="EMBL" id="AVOT02001896">
    <property type="protein sequence ID" value="MBW0468542.1"/>
    <property type="molecule type" value="Genomic_DNA"/>
</dbReference>
<organism evidence="2 3">
    <name type="scientific">Austropuccinia psidii MF-1</name>
    <dbReference type="NCBI Taxonomy" id="1389203"/>
    <lineage>
        <taxon>Eukaryota</taxon>
        <taxon>Fungi</taxon>
        <taxon>Dikarya</taxon>
        <taxon>Basidiomycota</taxon>
        <taxon>Pucciniomycotina</taxon>
        <taxon>Pucciniomycetes</taxon>
        <taxon>Pucciniales</taxon>
        <taxon>Sphaerophragmiaceae</taxon>
        <taxon>Austropuccinia</taxon>
    </lineage>
</organism>
<sequence>MSWVFEQKEILPALYSDMSKSMVHGRLFRKLDGDLENAIRSICIEIFSTKEYINSMEEITTRTKIGKNWHKTQIDNKTSGKPIPIPNKPQERAPLKCLKLESTSHLTNTCPKKTIINEIDNEKSEDTKEKADVSFHESDSEPSEEEEFPDTLSTGKINASFEVTELHTHLP</sequence>
<protein>
    <submittedName>
        <fullName evidence="2">Uncharacterized protein</fullName>
    </submittedName>
</protein>
<evidence type="ECO:0000313" key="3">
    <source>
        <dbReference type="Proteomes" id="UP000765509"/>
    </source>
</evidence>